<dbReference type="OMA" id="ECKFFII"/>
<dbReference type="GO" id="GO:0061157">
    <property type="term" value="P:mRNA destabilization"/>
    <property type="evidence" value="ECO:0007669"/>
    <property type="project" value="TreeGrafter"/>
</dbReference>
<comment type="caution">
    <text evidence="3">The sequence shown here is derived from an EMBL/GenBank/DDBJ whole genome shotgun (WGS) entry which is preliminary data.</text>
</comment>
<dbReference type="PANTHER" id="PTHR12357:SF89">
    <property type="entry name" value="YTH DOMAIN-CONTAINING FAMILY PROTEIN"/>
    <property type="match status" value="1"/>
</dbReference>
<proteinExistence type="predicted"/>
<dbReference type="GO" id="GO:0003729">
    <property type="term" value="F:mRNA binding"/>
    <property type="evidence" value="ECO:0007669"/>
    <property type="project" value="TreeGrafter"/>
</dbReference>
<sequence>MMINQIYFRNYLNLLFLFKQMMNDQPPFISLESYDDINQIRDKFPPLAKINLNHEFNNLEECKFFIIRTQGEDNVHRAMKYGIWTSSSRKNERLHEAFTNKKQEVYLFFTEINSMCFSGMAKLTSAFNPKFHFKFWLIENKWFGTFTIEWLYIKDLSFKLFENIKQIQKLEGSDETLKSVYDLIDCTELSNENGIKMTKIFQNEVSNKSLFEEFPQLDKLEFENREERTNNQRFEKKFKELSSVFETIPFSFSVASYERKKNNRKSQGGYYQPPYGQQYYYQQPYQPYQPYYQQQQVGYQFQQTPQYWQQNNGFYQNQYYQQLNNNKQQYSKQPNYEKSGRLYQQPQQSQPQVIEQQQNPDANVDAQKFSLDQRFQINNQQQQKRTKIDKTKKYQNKNEVEYVEKNQPQSSVQKG</sequence>
<feature type="region of interest" description="Disordered" evidence="1">
    <location>
        <begin position="340"/>
        <end position="415"/>
    </location>
</feature>
<keyword evidence="4" id="KW-1185">Reference proteome</keyword>
<feature type="compositionally biased region" description="Low complexity" evidence="1">
    <location>
        <begin position="373"/>
        <end position="383"/>
    </location>
</feature>
<dbReference type="PANTHER" id="PTHR12357">
    <property type="entry name" value="YTH YT521-B HOMOLOGY DOMAIN-CONTAINING"/>
    <property type="match status" value="1"/>
</dbReference>
<protein>
    <recommendedName>
        <fullName evidence="2">YTH domain-containing protein</fullName>
    </recommendedName>
</protein>
<dbReference type="AlphaFoldDB" id="A0A8S1PJ49"/>
<accession>A0A8S1PJ49</accession>
<organism evidence="3 4">
    <name type="scientific">Paramecium primaurelia</name>
    <dbReference type="NCBI Taxonomy" id="5886"/>
    <lineage>
        <taxon>Eukaryota</taxon>
        <taxon>Sar</taxon>
        <taxon>Alveolata</taxon>
        <taxon>Ciliophora</taxon>
        <taxon>Intramacronucleata</taxon>
        <taxon>Oligohymenophorea</taxon>
        <taxon>Peniculida</taxon>
        <taxon>Parameciidae</taxon>
        <taxon>Paramecium</taxon>
    </lineage>
</organism>
<evidence type="ECO:0000259" key="2">
    <source>
        <dbReference type="PROSITE" id="PS50882"/>
    </source>
</evidence>
<feature type="compositionally biased region" description="Basic and acidic residues" evidence="1">
    <location>
        <begin position="386"/>
        <end position="404"/>
    </location>
</feature>
<reference evidence="3" key="1">
    <citation type="submission" date="2021-01" db="EMBL/GenBank/DDBJ databases">
        <authorList>
            <consortium name="Genoscope - CEA"/>
            <person name="William W."/>
        </authorList>
    </citation>
    <scope>NUCLEOTIDE SEQUENCE</scope>
</reference>
<dbReference type="CDD" id="cd21134">
    <property type="entry name" value="YTH"/>
    <property type="match status" value="1"/>
</dbReference>
<gene>
    <name evidence="3" type="ORF">PPRIM_AZ9-3.1.T1190205</name>
</gene>
<dbReference type="GO" id="GO:0005737">
    <property type="term" value="C:cytoplasm"/>
    <property type="evidence" value="ECO:0007669"/>
    <property type="project" value="TreeGrafter"/>
</dbReference>
<evidence type="ECO:0000313" key="3">
    <source>
        <dbReference type="EMBL" id="CAD8103011.1"/>
    </source>
</evidence>
<feature type="compositionally biased region" description="Low complexity" evidence="1">
    <location>
        <begin position="344"/>
        <end position="360"/>
    </location>
</feature>
<dbReference type="Pfam" id="PF04146">
    <property type="entry name" value="YTH"/>
    <property type="match status" value="1"/>
</dbReference>
<dbReference type="Proteomes" id="UP000688137">
    <property type="component" value="Unassembled WGS sequence"/>
</dbReference>
<evidence type="ECO:0000256" key="1">
    <source>
        <dbReference type="SAM" id="MobiDB-lite"/>
    </source>
</evidence>
<feature type="compositionally biased region" description="Polar residues" evidence="1">
    <location>
        <begin position="406"/>
        <end position="415"/>
    </location>
</feature>
<dbReference type="InterPro" id="IPR045168">
    <property type="entry name" value="YTH_prot"/>
</dbReference>
<dbReference type="PROSITE" id="PS50882">
    <property type="entry name" value="YTH"/>
    <property type="match status" value="1"/>
</dbReference>
<dbReference type="InterPro" id="IPR007275">
    <property type="entry name" value="YTH_domain"/>
</dbReference>
<dbReference type="EMBL" id="CAJJDM010000122">
    <property type="protein sequence ID" value="CAD8103011.1"/>
    <property type="molecule type" value="Genomic_DNA"/>
</dbReference>
<name>A0A8S1PJ49_PARPR</name>
<feature type="domain" description="YTH" evidence="2">
    <location>
        <begin position="62"/>
        <end position="195"/>
    </location>
</feature>
<evidence type="ECO:0000313" key="4">
    <source>
        <dbReference type="Proteomes" id="UP000688137"/>
    </source>
</evidence>